<keyword evidence="3" id="KW-0479">Metal-binding</keyword>
<evidence type="ECO:0000256" key="3">
    <source>
        <dbReference type="ARBA" id="ARBA00022723"/>
    </source>
</evidence>
<dbReference type="Gene3D" id="3.30.160.60">
    <property type="entry name" value="Classic Zinc Finger"/>
    <property type="match status" value="3"/>
</dbReference>
<dbReference type="GO" id="GO:0008270">
    <property type="term" value="F:zinc ion binding"/>
    <property type="evidence" value="ECO:0007669"/>
    <property type="project" value="UniProtKB-KW"/>
</dbReference>
<reference evidence="13 14" key="1">
    <citation type="submission" date="2019-09" db="EMBL/GenBank/DDBJ databases">
        <title>Bird 10,000 Genomes (B10K) Project - Family phase.</title>
        <authorList>
            <person name="Zhang G."/>
        </authorList>
    </citation>
    <scope>NUCLEOTIDE SEQUENCE [LARGE SCALE GENOMIC DNA]</scope>
    <source>
        <strain evidence="13">B10K-DU-006-09</strain>
        <tissue evidence="13">Muscle</tissue>
    </source>
</reference>
<dbReference type="SMART" id="SM00355">
    <property type="entry name" value="ZnF_C2H2"/>
    <property type="match status" value="2"/>
</dbReference>
<evidence type="ECO:0000256" key="2">
    <source>
        <dbReference type="ARBA" id="ARBA00006991"/>
    </source>
</evidence>
<dbReference type="GO" id="GO:0005634">
    <property type="term" value="C:nucleus"/>
    <property type="evidence" value="ECO:0007669"/>
    <property type="project" value="UniProtKB-SubCell"/>
</dbReference>
<comment type="subcellular location">
    <subcellularLocation>
        <location evidence="1">Nucleus</location>
    </subcellularLocation>
</comment>
<dbReference type="PROSITE" id="PS00028">
    <property type="entry name" value="ZINC_FINGER_C2H2_1"/>
    <property type="match status" value="2"/>
</dbReference>
<evidence type="ECO:0000256" key="4">
    <source>
        <dbReference type="ARBA" id="ARBA00022737"/>
    </source>
</evidence>
<keyword evidence="10" id="KW-0539">Nucleus</keyword>
<evidence type="ECO:0000256" key="8">
    <source>
        <dbReference type="ARBA" id="ARBA00023125"/>
    </source>
</evidence>
<dbReference type="PANTHER" id="PTHR23226">
    <property type="entry name" value="ZINC FINGER AND SCAN DOMAIN-CONTAINING"/>
    <property type="match status" value="1"/>
</dbReference>
<evidence type="ECO:0000313" key="13">
    <source>
        <dbReference type="EMBL" id="NXW04687.1"/>
    </source>
</evidence>
<dbReference type="Pfam" id="PF13894">
    <property type="entry name" value="zf-C2H2_4"/>
    <property type="match status" value="1"/>
</dbReference>
<dbReference type="GO" id="GO:0000978">
    <property type="term" value="F:RNA polymerase II cis-regulatory region sequence-specific DNA binding"/>
    <property type="evidence" value="ECO:0007669"/>
    <property type="project" value="TreeGrafter"/>
</dbReference>
<keyword evidence="9" id="KW-0804">Transcription</keyword>
<dbReference type="PANTHER" id="PTHR23226:SF416">
    <property type="entry name" value="FI01424P"/>
    <property type="match status" value="1"/>
</dbReference>
<evidence type="ECO:0000256" key="10">
    <source>
        <dbReference type="ARBA" id="ARBA00023242"/>
    </source>
</evidence>
<keyword evidence="4" id="KW-0677">Repeat</keyword>
<feature type="non-terminal residue" evidence="13">
    <location>
        <position position="1"/>
    </location>
</feature>
<feature type="non-terminal residue" evidence="13">
    <location>
        <position position="79"/>
    </location>
</feature>
<comment type="similarity">
    <text evidence="2">Belongs to the krueppel C2H2-type zinc-finger protein family.</text>
</comment>
<dbReference type="EMBL" id="VZZT01000743">
    <property type="protein sequence ID" value="NXW04687.1"/>
    <property type="molecule type" value="Genomic_DNA"/>
</dbReference>
<gene>
    <name evidence="13" type="primary">Znf391_0</name>
    <name evidence="13" type="ORF">FREGRA_R15296</name>
</gene>
<accession>A0A7L3YT79</accession>
<organism evidence="13 14">
    <name type="scientific">Fregetta grallaria</name>
    <name type="common">White-bellied storm-petrel</name>
    <name type="synonym">Procellaria grallaria</name>
    <dbReference type="NCBI Taxonomy" id="79628"/>
    <lineage>
        <taxon>Eukaryota</taxon>
        <taxon>Metazoa</taxon>
        <taxon>Chordata</taxon>
        <taxon>Craniata</taxon>
        <taxon>Vertebrata</taxon>
        <taxon>Euteleostomi</taxon>
        <taxon>Archelosauria</taxon>
        <taxon>Archosauria</taxon>
        <taxon>Dinosauria</taxon>
        <taxon>Saurischia</taxon>
        <taxon>Theropoda</taxon>
        <taxon>Coelurosauria</taxon>
        <taxon>Aves</taxon>
        <taxon>Neognathae</taxon>
        <taxon>Neoaves</taxon>
        <taxon>Aequornithes</taxon>
        <taxon>Procellariiformes</taxon>
        <taxon>Hydrobatidae</taxon>
        <taxon>Fregetta</taxon>
    </lineage>
</organism>
<keyword evidence="5 11" id="KW-0863">Zinc-finger</keyword>
<dbReference type="GO" id="GO:0000981">
    <property type="term" value="F:DNA-binding transcription factor activity, RNA polymerase II-specific"/>
    <property type="evidence" value="ECO:0007669"/>
    <property type="project" value="TreeGrafter"/>
</dbReference>
<sequence>QSPYQCTVCSKSFSCNSNLLQHQRSHVTKKAYKCMQCGKSFSWISVLTRHQATHNMRGERIFECANCGDRFTRSSSLTL</sequence>
<evidence type="ECO:0000256" key="1">
    <source>
        <dbReference type="ARBA" id="ARBA00004123"/>
    </source>
</evidence>
<dbReference type="FunFam" id="3.30.160.60:FF:000100">
    <property type="entry name" value="Zinc finger 45-like"/>
    <property type="match status" value="1"/>
</dbReference>
<evidence type="ECO:0000256" key="9">
    <source>
        <dbReference type="ARBA" id="ARBA00023163"/>
    </source>
</evidence>
<dbReference type="SUPFAM" id="SSF57667">
    <property type="entry name" value="beta-beta-alpha zinc fingers"/>
    <property type="match status" value="1"/>
</dbReference>
<keyword evidence="6" id="KW-0862">Zinc</keyword>
<evidence type="ECO:0000259" key="12">
    <source>
        <dbReference type="PROSITE" id="PS50157"/>
    </source>
</evidence>
<evidence type="ECO:0000313" key="14">
    <source>
        <dbReference type="Proteomes" id="UP000563060"/>
    </source>
</evidence>
<evidence type="ECO:0000256" key="11">
    <source>
        <dbReference type="PROSITE-ProRule" id="PRU00042"/>
    </source>
</evidence>
<dbReference type="Pfam" id="PF00096">
    <property type="entry name" value="zf-C2H2"/>
    <property type="match status" value="1"/>
</dbReference>
<evidence type="ECO:0000256" key="5">
    <source>
        <dbReference type="ARBA" id="ARBA00022771"/>
    </source>
</evidence>
<dbReference type="AlphaFoldDB" id="A0A7L3YT79"/>
<feature type="domain" description="C2H2-type" evidence="12">
    <location>
        <begin position="4"/>
        <end position="31"/>
    </location>
</feature>
<feature type="domain" description="C2H2-type" evidence="12">
    <location>
        <begin position="32"/>
        <end position="59"/>
    </location>
</feature>
<dbReference type="PROSITE" id="PS50157">
    <property type="entry name" value="ZINC_FINGER_C2H2_2"/>
    <property type="match status" value="2"/>
</dbReference>
<dbReference type="FunFam" id="3.30.160.60:FF:000761">
    <property type="entry name" value="Zinc finger protein 449"/>
    <property type="match status" value="1"/>
</dbReference>
<dbReference type="InterPro" id="IPR013087">
    <property type="entry name" value="Znf_C2H2_type"/>
</dbReference>
<proteinExistence type="inferred from homology"/>
<name>A0A7L3YT79_FREGA</name>
<evidence type="ECO:0000256" key="7">
    <source>
        <dbReference type="ARBA" id="ARBA00023015"/>
    </source>
</evidence>
<evidence type="ECO:0000256" key="6">
    <source>
        <dbReference type="ARBA" id="ARBA00022833"/>
    </source>
</evidence>
<dbReference type="Proteomes" id="UP000563060">
    <property type="component" value="Unassembled WGS sequence"/>
</dbReference>
<dbReference type="FunFam" id="3.30.160.60:FF:000540">
    <property type="entry name" value="zinc finger protein 263 isoform X1"/>
    <property type="match status" value="1"/>
</dbReference>
<dbReference type="InterPro" id="IPR036236">
    <property type="entry name" value="Znf_C2H2_sf"/>
</dbReference>
<comment type="caution">
    <text evidence="13">The sequence shown here is derived from an EMBL/GenBank/DDBJ whole genome shotgun (WGS) entry which is preliminary data.</text>
</comment>
<keyword evidence="14" id="KW-1185">Reference proteome</keyword>
<keyword evidence="7" id="KW-0805">Transcription regulation</keyword>
<protein>
    <submittedName>
        <fullName evidence="13">ZN391 protein</fullName>
    </submittedName>
</protein>
<keyword evidence="8" id="KW-0238">DNA-binding</keyword>